<reference evidence="1" key="3">
    <citation type="submission" date="2025-09" db="UniProtKB">
        <authorList>
            <consortium name="Ensembl"/>
        </authorList>
    </citation>
    <scope>IDENTIFICATION</scope>
</reference>
<sequence length="107" mass="12011">MGQDTLLHGETLFIVPTTDSDHITLPFCTQSVSSNFCGHMLLIKSTKFAFWQPVAGKEMFSFILKQLNASKAPRKRAEIISDIYLRKRILVGAVVSHYSFNLHSPGK</sequence>
<reference evidence="1 2" key="1">
    <citation type="journal article" date="2005" name="Nature">
        <title>Initial sequence of the chimpanzee genome and comparison with the human genome.</title>
        <authorList>
            <consortium name="Chimpanzee sequencing and analysis consortium"/>
        </authorList>
    </citation>
    <scope>NUCLEOTIDE SEQUENCE [LARGE SCALE GENOMIC DNA]</scope>
</reference>
<dbReference type="InParanoid" id="A0A2I3SQP7"/>
<proteinExistence type="predicted"/>
<dbReference type="Ensembl" id="ENSPTRT00000102944.1">
    <property type="protein sequence ID" value="ENSPTRP00000079351.1"/>
    <property type="gene ID" value="ENSPTRG00000044637.1"/>
</dbReference>
<dbReference type="OMA" id="PFFTQSI"/>
<evidence type="ECO:0000313" key="1">
    <source>
        <dbReference type="Ensembl" id="ENSPTRP00000079351.1"/>
    </source>
</evidence>
<protein>
    <submittedName>
        <fullName evidence="1">Uncharacterized protein</fullName>
    </submittedName>
</protein>
<dbReference type="GeneTree" id="ENSGT00900000143204"/>
<dbReference type="EMBL" id="AACZ04052898">
    <property type="status" value="NOT_ANNOTATED_CDS"/>
    <property type="molecule type" value="Genomic_DNA"/>
</dbReference>
<keyword evidence="2" id="KW-1185">Reference proteome</keyword>
<reference evidence="1" key="2">
    <citation type="submission" date="2025-08" db="UniProtKB">
        <authorList>
            <consortium name="Ensembl"/>
        </authorList>
    </citation>
    <scope>IDENTIFICATION</scope>
</reference>
<evidence type="ECO:0000313" key="2">
    <source>
        <dbReference type="Proteomes" id="UP000002277"/>
    </source>
</evidence>
<organism evidence="1 2">
    <name type="scientific">Pan troglodytes</name>
    <name type="common">Chimpanzee</name>
    <dbReference type="NCBI Taxonomy" id="9598"/>
    <lineage>
        <taxon>Eukaryota</taxon>
        <taxon>Metazoa</taxon>
        <taxon>Chordata</taxon>
        <taxon>Craniata</taxon>
        <taxon>Vertebrata</taxon>
        <taxon>Euteleostomi</taxon>
        <taxon>Mammalia</taxon>
        <taxon>Eutheria</taxon>
        <taxon>Euarchontoglires</taxon>
        <taxon>Primates</taxon>
        <taxon>Haplorrhini</taxon>
        <taxon>Catarrhini</taxon>
        <taxon>Hominidae</taxon>
        <taxon>Pan</taxon>
    </lineage>
</organism>
<name>A0A2I3SQP7_PANTR</name>
<dbReference type="Bgee" id="ENSPTRG00000044637">
    <property type="expression patterns" value="Expressed in heart and 6 other cell types or tissues"/>
</dbReference>
<accession>A0A2I3SQP7</accession>
<dbReference type="Proteomes" id="UP000002277">
    <property type="component" value="Chromosome 20"/>
</dbReference>
<dbReference type="AlphaFoldDB" id="A0A2I3SQP7"/>